<comment type="caution">
    <text evidence="1">The sequence shown here is derived from an EMBL/GenBank/DDBJ whole genome shotgun (WGS) entry which is preliminary data.</text>
</comment>
<reference evidence="1 2" key="1">
    <citation type="submission" date="2024-08" db="EMBL/GenBank/DDBJ databases">
        <title>Gnathostoma spinigerum genome.</title>
        <authorList>
            <person name="Gonzalez-Bertolin B."/>
            <person name="Monzon S."/>
            <person name="Zaballos A."/>
            <person name="Jimenez P."/>
            <person name="Dekumyoy P."/>
            <person name="Varona S."/>
            <person name="Cuesta I."/>
            <person name="Sumanam S."/>
            <person name="Adisakwattana P."/>
            <person name="Gasser R.B."/>
            <person name="Hernandez-Gonzalez A."/>
            <person name="Young N.D."/>
            <person name="Perteguer M.J."/>
        </authorList>
    </citation>
    <scope>NUCLEOTIDE SEQUENCE [LARGE SCALE GENOMIC DNA]</scope>
    <source>
        <strain evidence="1">AL3</strain>
        <tissue evidence="1">Liver</tissue>
    </source>
</reference>
<keyword evidence="2" id="KW-1185">Reference proteome</keyword>
<proteinExistence type="predicted"/>
<dbReference type="EMBL" id="JBGFUD010018077">
    <property type="protein sequence ID" value="MFH4984496.1"/>
    <property type="molecule type" value="Genomic_DNA"/>
</dbReference>
<name>A0ABD6EYQ4_9BILA</name>
<organism evidence="1 2">
    <name type="scientific">Gnathostoma spinigerum</name>
    <dbReference type="NCBI Taxonomy" id="75299"/>
    <lineage>
        <taxon>Eukaryota</taxon>
        <taxon>Metazoa</taxon>
        <taxon>Ecdysozoa</taxon>
        <taxon>Nematoda</taxon>
        <taxon>Chromadorea</taxon>
        <taxon>Rhabditida</taxon>
        <taxon>Spirurina</taxon>
        <taxon>Gnathostomatomorpha</taxon>
        <taxon>Gnathostomatoidea</taxon>
        <taxon>Gnathostomatidae</taxon>
        <taxon>Gnathostoma</taxon>
    </lineage>
</organism>
<dbReference type="AlphaFoldDB" id="A0ABD6EYQ4"/>
<sequence length="114" mass="13467">MLKRLSSLQQLRFLLASSSYYQSNWRPLCGLDICPHRSLANEAFTFVKQAEKNENCSNKELENEDLPLKTTLFRIDWVLQNVVPSFMKLPLRQLFDIIEDDVVFEDQIFKYSFV</sequence>
<evidence type="ECO:0000313" key="1">
    <source>
        <dbReference type="EMBL" id="MFH4984496.1"/>
    </source>
</evidence>
<dbReference type="Proteomes" id="UP001608902">
    <property type="component" value="Unassembled WGS sequence"/>
</dbReference>
<gene>
    <name evidence="1" type="ORF">AB6A40_011205</name>
</gene>
<protein>
    <submittedName>
        <fullName evidence="1">Uncharacterized protein</fullName>
    </submittedName>
</protein>
<evidence type="ECO:0000313" key="2">
    <source>
        <dbReference type="Proteomes" id="UP001608902"/>
    </source>
</evidence>
<accession>A0ABD6EYQ4</accession>